<dbReference type="HOGENOM" id="CLU_3177407_0_0_6"/>
<dbReference type="Proteomes" id="UP000004471">
    <property type="component" value="Unassembled WGS sequence"/>
</dbReference>
<accession>F3FT72</accession>
<sequence>MTEQAFSPEERAAVYRAIAERRDMRHFIGGTVAPELLARVLEAAHQA</sequence>
<protein>
    <submittedName>
        <fullName evidence="1">Nitroreductase</fullName>
    </submittedName>
</protein>
<dbReference type="SUPFAM" id="SSF55469">
    <property type="entry name" value="FMN-dependent nitroreductase-like"/>
    <property type="match status" value="1"/>
</dbReference>
<evidence type="ECO:0000313" key="2">
    <source>
        <dbReference type="Proteomes" id="UP000004471"/>
    </source>
</evidence>
<name>F3FT72_PSESX</name>
<feature type="non-terminal residue" evidence="1">
    <location>
        <position position="47"/>
    </location>
</feature>
<dbReference type="Gene3D" id="3.40.109.10">
    <property type="entry name" value="NADH Oxidase"/>
    <property type="match status" value="1"/>
</dbReference>
<comment type="caution">
    <text evidence="1">The sequence shown here is derived from an EMBL/GenBank/DDBJ whole genome shotgun (WGS) entry which is preliminary data.</text>
</comment>
<reference evidence="1 2" key="1">
    <citation type="journal article" date="2011" name="PLoS Pathog.">
        <title>Dynamic evolution of pathogenicity revealed by sequencing and comparative genomics of 19 Pseudomonas syringae isolates.</title>
        <authorList>
            <person name="Baltrus D.A."/>
            <person name="Nishimura M.T."/>
            <person name="Romanchuk A."/>
            <person name="Chang J.H."/>
            <person name="Mukhtar M.S."/>
            <person name="Cherkis K."/>
            <person name="Roach J."/>
            <person name="Grant S.R."/>
            <person name="Jones C.D."/>
            <person name="Dangl J.L."/>
        </authorList>
    </citation>
    <scope>NUCLEOTIDE SEQUENCE [LARGE SCALE GENOMIC DNA]</scope>
    <source>
        <strain evidence="2">M301072PT</strain>
    </source>
</reference>
<dbReference type="AlphaFoldDB" id="F3FT72"/>
<dbReference type="GO" id="GO:0016491">
    <property type="term" value="F:oxidoreductase activity"/>
    <property type="evidence" value="ECO:0007669"/>
    <property type="project" value="InterPro"/>
</dbReference>
<proteinExistence type="predicted"/>
<gene>
    <name evidence="1" type="ORF">PSYJA_32646</name>
</gene>
<organism evidence="1 2">
    <name type="scientific">Pseudomonas syringae pv. japonica str. M301072</name>
    <dbReference type="NCBI Taxonomy" id="629262"/>
    <lineage>
        <taxon>Bacteria</taxon>
        <taxon>Pseudomonadati</taxon>
        <taxon>Pseudomonadota</taxon>
        <taxon>Gammaproteobacteria</taxon>
        <taxon>Pseudomonadales</taxon>
        <taxon>Pseudomonadaceae</taxon>
        <taxon>Pseudomonas</taxon>
        <taxon>Pseudomonas syringae</taxon>
    </lineage>
</organism>
<dbReference type="EMBL" id="AEAH01001643">
    <property type="protein sequence ID" value="EGH33414.1"/>
    <property type="molecule type" value="Genomic_DNA"/>
</dbReference>
<dbReference type="InterPro" id="IPR000415">
    <property type="entry name" value="Nitroreductase-like"/>
</dbReference>
<evidence type="ECO:0000313" key="1">
    <source>
        <dbReference type="EMBL" id="EGH33414.1"/>
    </source>
</evidence>